<dbReference type="EMBL" id="EU826466">
    <property type="protein sequence ID" value="ACH62236.1"/>
    <property type="molecule type" value="Genomic_DNA"/>
</dbReference>
<accession>B5LJN9</accession>
<reference evidence="1 2" key="1">
    <citation type="submission" date="2008-06" db="EMBL/GenBank/DDBJ databases">
        <authorList>
            <person name="Smith A.L."/>
            <person name="Paladin E.C."/>
            <person name="Jacobs-Sera D."/>
            <person name="Hendirx R.W."/>
            <person name="Hatfull G.F."/>
        </authorList>
    </citation>
    <scope>NUCLEOTIDE SEQUENCE [LARGE SCALE GENOMIC DNA]</scope>
</reference>
<sequence length="83" mass="9183">MSVISWLNTPVKVKPKKRYVVIIIAALQALAAYGRTQRQIDVEKRLKALEGRRIAKVKLTDKQSADLRAVLKGVVDDAKVAGN</sequence>
<evidence type="ECO:0000313" key="1">
    <source>
        <dbReference type="EMBL" id="ACH62236.1"/>
    </source>
</evidence>
<evidence type="ECO:0000313" key="2">
    <source>
        <dbReference type="Proteomes" id="UP000001849"/>
    </source>
</evidence>
<gene>
    <name evidence="1" type="primary">269</name>
    <name evidence="1" type="ORF">MYRNA_269</name>
</gene>
<dbReference type="GeneID" id="6920729"/>
<organism evidence="1 2">
    <name type="scientific">Mycobacterium phage Myrna</name>
    <dbReference type="NCBI Taxonomy" id="546805"/>
    <lineage>
        <taxon>Viruses</taxon>
        <taxon>Duplodnaviria</taxon>
        <taxon>Heunggongvirae</taxon>
        <taxon>Uroviricota</taxon>
        <taxon>Caudoviricetes</taxon>
        <taxon>Ceeclamvirinae</taxon>
        <taxon>Myrnavirus</taxon>
        <taxon>Myrnavirus myrna</taxon>
    </lineage>
</organism>
<name>B5LJN9_9CAUD</name>
<proteinExistence type="predicted"/>
<dbReference type="Proteomes" id="UP000001849">
    <property type="component" value="Segment"/>
</dbReference>
<dbReference type="KEGG" id="vg:6920729"/>
<dbReference type="RefSeq" id="YP_002225146.1">
    <property type="nucleotide sequence ID" value="NC_011273.1"/>
</dbReference>
<protein>
    <submittedName>
        <fullName evidence="1">Uncharacterized protein</fullName>
    </submittedName>
</protein>
<keyword evidence="2" id="KW-1185">Reference proteome</keyword>